<dbReference type="AlphaFoldDB" id="A0A177FJH7"/>
<evidence type="ECO:0000256" key="1">
    <source>
        <dbReference type="SAM" id="MobiDB-lite"/>
    </source>
</evidence>
<feature type="compositionally biased region" description="Basic and acidic residues" evidence="1">
    <location>
        <begin position="347"/>
        <end position="357"/>
    </location>
</feature>
<dbReference type="RefSeq" id="XP_022516425.1">
    <property type="nucleotide sequence ID" value="XM_022651452.1"/>
</dbReference>
<proteinExistence type="predicted"/>
<gene>
    <name evidence="2" type="ORF">AYO21_01469</name>
</gene>
<organism evidence="2 3">
    <name type="scientific">Fonsecaea monophora</name>
    <dbReference type="NCBI Taxonomy" id="254056"/>
    <lineage>
        <taxon>Eukaryota</taxon>
        <taxon>Fungi</taxon>
        <taxon>Dikarya</taxon>
        <taxon>Ascomycota</taxon>
        <taxon>Pezizomycotina</taxon>
        <taxon>Eurotiomycetes</taxon>
        <taxon>Chaetothyriomycetidae</taxon>
        <taxon>Chaetothyriales</taxon>
        <taxon>Herpotrichiellaceae</taxon>
        <taxon>Fonsecaea</taxon>
    </lineage>
</organism>
<dbReference type="GeneID" id="34596648"/>
<evidence type="ECO:0000313" key="2">
    <source>
        <dbReference type="EMBL" id="OAG44473.1"/>
    </source>
</evidence>
<dbReference type="Proteomes" id="UP000077002">
    <property type="component" value="Unassembled WGS sequence"/>
</dbReference>
<comment type="caution">
    <text evidence="2">The sequence shown here is derived from an EMBL/GenBank/DDBJ whole genome shotgun (WGS) entry which is preliminary data.</text>
</comment>
<keyword evidence="3" id="KW-1185">Reference proteome</keyword>
<protein>
    <submittedName>
        <fullName evidence="2">Uncharacterized protein</fullName>
    </submittedName>
</protein>
<sequence>MEPGHQSNVLQSQYDRTTDPRSGPSHLMFSYYNGGNSLRDSHGEESYDHTSYLGGYGGRQGGYVLPSHGTQAAQYPDQRMCFQEGYHFDQSYMSTRSRFTGQSQYSNRAQVEFPASFSSHIPTSDLGGPLIKPYQGATHEHKRPASPPIPDGLNQDLPTLSQWNAHEESRGNLPHGYDMHSKDSVQALGFSDGLGLEAAQQFSPVQRRIQAFGATMDENDSMEAHQPVIVSKYFRNNKDLTFFKPVRETRHWHYVKDDPAFADIATDGEIVAFEELDQRKNAIVSSHNIAGAYRRPSISVTANVHQRIQTFPQQQAMETGLSIEQEERLAALGVTGAPKPVRFAIPKQEEQRTRSRSPEMMIGQRNEAERVREPVRWDSGTVRTTSAEAEQAKLKERASSSTPANHVGYSINICISTLHVLTHQMLQKGNLASPAIDDHSKHTRNEGPVIATNAQ</sequence>
<name>A0A177FJH7_9EURO</name>
<accession>A0A177FJH7</accession>
<feature type="region of interest" description="Disordered" evidence="1">
    <location>
        <begin position="134"/>
        <end position="158"/>
    </location>
</feature>
<feature type="compositionally biased region" description="Polar residues" evidence="1">
    <location>
        <begin position="1"/>
        <end position="15"/>
    </location>
</feature>
<feature type="region of interest" description="Disordered" evidence="1">
    <location>
        <begin position="347"/>
        <end position="405"/>
    </location>
</feature>
<evidence type="ECO:0000313" key="3">
    <source>
        <dbReference type="Proteomes" id="UP000077002"/>
    </source>
</evidence>
<feature type="region of interest" description="Disordered" evidence="1">
    <location>
        <begin position="1"/>
        <end position="29"/>
    </location>
</feature>
<feature type="region of interest" description="Disordered" evidence="1">
    <location>
        <begin position="434"/>
        <end position="455"/>
    </location>
</feature>
<reference evidence="2 3" key="1">
    <citation type="submission" date="2016-03" db="EMBL/GenBank/DDBJ databases">
        <title>Draft genome sequence of the Fonsecaea monophora CBS 269.37.</title>
        <authorList>
            <person name="Bombassaro A."/>
            <person name="Vinicius W.A."/>
            <person name="De Hoog S."/>
            <person name="Sun J."/>
            <person name="Souza E.M."/>
            <person name="Raittz R.T."/>
            <person name="Costa F."/>
            <person name="Leao A.C."/>
            <person name="Tadra-Sfeir M.Z."/>
            <person name="Baura V."/>
            <person name="Balsanelli E."/>
            <person name="Pedrosa F.O."/>
            <person name="Moreno L.F."/>
            <person name="Steffens M.B."/>
            <person name="Xi L."/>
            <person name="Bocca A.L."/>
            <person name="Felipe M.S."/>
            <person name="Teixeira M."/>
            <person name="Telles Filho F.Q."/>
            <person name="Azevedo C.M."/>
            <person name="Gomes R."/>
            <person name="Vicente V.A."/>
        </authorList>
    </citation>
    <scope>NUCLEOTIDE SEQUENCE [LARGE SCALE GENOMIC DNA]</scope>
    <source>
        <strain evidence="2 3">CBS 269.37</strain>
    </source>
</reference>
<dbReference type="OrthoDB" id="5431222at2759"/>
<feature type="compositionally biased region" description="Basic and acidic residues" evidence="1">
    <location>
        <begin position="366"/>
        <end position="376"/>
    </location>
</feature>
<feature type="compositionally biased region" description="Basic and acidic residues" evidence="1">
    <location>
        <begin position="436"/>
        <end position="445"/>
    </location>
</feature>
<dbReference type="EMBL" id="LVKK01000005">
    <property type="protein sequence ID" value="OAG44473.1"/>
    <property type="molecule type" value="Genomic_DNA"/>
</dbReference>